<dbReference type="GO" id="GO:0002283">
    <property type="term" value="P:neutrophil activation involved in immune response"/>
    <property type="evidence" value="ECO:0007669"/>
    <property type="project" value="TreeGrafter"/>
</dbReference>
<dbReference type="GO" id="GO:0030889">
    <property type="term" value="P:negative regulation of B cell proliferation"/>
    <property type="evidence" value="ECO:0007669"/>
    <property type="project" value="TreeGrafter"/>
</dbReference>
<keyword evidence="10" id="KW-0391">Immunity</keyword>
<dbReference type="InParanoid" id="A0A6J2W4J6"/>
<keyword evidence="6 16" id="KW-0812">Transmembrane</keyword>
<dbReference type="PANTHER" id="PTHR17554">
    <property type="entry name" value="TYRO PROTEIN TYROSINE KINASE-BINDING PROTEIN"/>
    <property type="match status" value="1"/>
</dbReference>
<accession>A0A6J2W4J6</accession>
<keyword evidence="5" id="KW-0597">Phosphoprotein</keyword>
<evidence type="ECO:0000256" key="9">
    <source>
        <dbReference type="ARBA" id="ARBA00022837"/>
    </source>
</evidence>
<name>A0A6J2W4J6_CHACN</name>
<evidence type="ECO:0000256" key="12">
    <source>
        <dbReference type="ARBA" id="ARBA00023136"/>
    </source>
</evidence>
<evidence type="ECO:0000313" key="18">
    <source>
        <dbReference type="RefSeq" id="XP_030639034.1"/>
    </source>
</evidence>
<keyword evidence="18" id="KW-0418">Kinase</keyword>
<feature type="transmembrane region" description="Helical" evidence="16">
    <location>
        <begin position="12"/>
        <end position="36"/>
    </location>
</feature>
<keyword evidence="4" id="KW-1003">Cell membrane</keyword>
<dbReference type="GO" id="GO:0002282">
    <property type="term" value="P:microglial cell activation involved in immune response"/>
    <property type="evidence" value="ECO:0007669"/>
    <property type="project" value="TreeGrafter"/>
</dbReference>
<protein>
    <recommendedName>
        <fullName evidence="3">TYRO protein tyrosine kinase-binding protein</fullName>
    </recommendedName>
    <alternativeName>
        <fullName evidence="14">DNAX-activation protein 12</fullName>
    </alternativeName>
</protein>
<evidence type="ECO:0000256" key="6">
    <source>
        <dbReference type="ARBA" id="ARBA00022692"/>
    </source>
</evidence>
<dbReference type="Proteomes" id="UP000504632">
    <property type="component" value="Chromosome 8"/>
</dbReference>
<evidence type="ECO:0000256" key="1">
    <source>
        <dbReference type="ARBA" id="ARBA00004251"/>
    </source>
</evidence>
<dbReference type="GO" id="GO:0046872">
    <property type="term" value="F:metal ion binding"/>
    <property type="evidence" value="ECO:0007669"/>
    <property type="project" value="UniProtKB-KW"/>
</dbReference>
<dbReference type="GO" id="GO:0005886">
    <property type="term" value="C:plasma membrane"/>
    <property type="evidence" value="ECO:0007669"/>
    <property type="project" value="UniProtKB-SubCell"/>
</dbReference>
<keyword evidence="8" id="KW-0732">Signal</keyword>
<keyword evidence="17" id="KW-1185">Reference proteome</keyword>
<dbReference type="RefSeq" id="XP_030639034.1">
    <property type="nucleotide sequence ID" value="XM_030783174.1"/>
</dbReference>
<gene>
    <name evidence="18" type="primary">tyrobp</name>
</gene>
<evidence type="ECO:0000256" key="5">
    <source>
        <dbReference type="ARBA" id="ARBA00022553"/>
    </source>
</evidence>
<dbReference type="GO" id="GO:0032911">
    <property type="term" value="P:negative regulation of transforming growth factor beta1 production"/>
    <property type="evidence" value="ECO:0007669"/>
    <property type="project" value="TreeGrafter"/>
</dbReference>
<comment type="subcellular location">
    <subcellularLocation>
        <location evidence="1">Cell membrane</location>
        <topology evidence="1">Single-pass type I membrane protein</topology>
    </subcellularLocation>
</comment>
<evidence type="ECO:0000256" key="2">
    <source>
        <dbReference type="ARBA" id="ARBA00009791"/>
    </source>
</evidence>
<dbReference type="GO" id="GO:0009986">
    <property type="term" value="C:cell surface"/>
    <property type="evidence" value="ECO:0007669"/>
    <property type="project" value="TreeGrafter"/>
</dbReference>
<dbReference type="InterPro" id="IPR026200">
    <property type="entry name" value="Tyrobp"/>
</dbReference>
<evidence type="ECO:0000256" key="7">
    <source>
        <dbReference type="ARBA" id="ARBA00022723"/>
    </source>
</evidence>
<keyword evidence="7" id="KW-0479">Metal-binding</keyword>
<dbReference type="AlphaFoldDB" id="A0A6J2W4J6"/>
<feature type="region of interest" description="Disordered" evidence="15">
    <location>
        <begin position="40"/>
        <end position="69"/>
    </location>
</feature>
<keyword evidence="12 16" id="KW-0472">Membrane</keyword>
<dbReference type="GeneID" id="115819673"/>
<evidence type="ECO:0000256" key="11">
    <source>
        <dbReference type="ARBA" id="ARBA00022989"/>
    </source>
</evidence>
<evidence type="ECO:0000256" key="10">
    <source>
        <dbReference type="ARBA" id="ARBA00022859"/>
    </source>
</evidence>
<keyword evidence="13" id="KW-1015">Disulfide bond</keyword>
<dbReference type="CTD" id="7305"/>
<dbReference type="GO" id="GO:0016301">
    <property type="term" value="F:kinase activity"/>
    <property type="evidence" value="ECO:0007669"/>
    <property type="project" value="UniProtKB-KW"/>
</dbReference>
<organism evidence="17 18">
    <name type="scientific">Chanos chanos</name>
    <name type="common">Milkfish</name>
    <name type="synonym">Mugil chanos</name>
    <dbReference type="NCBI Taxonomy" id="29144"/>
    <lineage>
        <taxon>Eukaryota</taxon>
        <taxon>Metazoa</taxon>
        <taxon>Chordata</taxon>
        <taxon>Craniata</taxon>
        <taxon>Vertebrata</taxon>
        <taxon>Euteleostomi</taxon>
        <taxon>Actinopterygii</taxon>
        <taxon>Neopterygii</taxon>
        <taxon>Teleostei</taxon>
        <taxon>Ostariophysi</taxon>
        <taxon>Gonorynchiformes</taxon>
        <taxon>Chanidae</taxon>
        <taxon>Chanos</taxon>
    </lineage>
</organism>
<evidence type="ECO:0000313" key="17">
    <source>
        <dbReference type="Proteomes" id="UP000504632"/>
    </source>
</evidence>
<evidence type="ECO:0000256" key="14">
    <source>
        <dbReference type="ARBA" id="ARBA00031252"/>
    </source>
</evidence>
<dbReference type="GO" id="GO:0032816">
    <property type="term" value="P:positive regulation of natural killer cell activation"/>
    <property type="evidence" value="ECO:0007669"/>
    <property type="project" value="TreeGrafter"/>
</dbReference>
<keyword evidence="18" id="KW-0808">Transferase</keyword>
<dbReference type="GO" id="GO:0034241">
    <property type="term" value="P:positive regulation of macrophage fusion"/>
    <property type="evidence" value="ECO:0007669"/>
    <property type="project" value="TreeGrafter"/>
</dbReference>
<reference evidence="18" key="1">
    <citation type="submission" date="2025-08" db="UniProtKB">
        <authorList>
            <consortium name="RefSeq"/>
        </authorList>
    </citation>
    <scope>IDENTIFICATION</scope>
</reference>
<dbReference type="GO" id="GO:0005102">
    <property type="term" value="F:signaling receptor binding"/>
    <property type="evidence" value="ECO:0007669"/>
    <property type="project" value="TreeGrafter"/>
</dbReference>
<dbReference type="PANTHER" id="PTHR17554:SF2">
    <property type="entry name" value="TYRO PROTEIN TYROSINE KINASE-BINDING PROTEIN"/>
    <property type="match status" value="1"/>
</dbReference>
<evidence type="ECO:0000256" key="3">
    <source>
        <dbReference type="ARBA" id="ARBA00022356"/>
    </source>
</evidence>
<evidence type="ECO:0000256" key="16">
    <source>
        <dbReference type="SAM" id="Phobius"/>
    </source>
</evidence>
<keyword evidence="11 16" id="KW-1133">Transmembrane helix</keyword>
<keyword evidence="9" id="KW-0106">Calcium</keyword>
<dbReference type="OrthoDB" id="9901873at2759"/>
<sequence>MDCGSCYHLDMAVVVAILVCDIILTFLIVLAVYCFVSRQKRTTDSVTQVKPCESSKRRTHTSSKRAKTVDVTESPYQELYGVQSDVYNDLIQYRK</sequence>
<evidence type="ECO:0000256" key="4">
    <source>
        <dbReference type="ARBA" id="ARBA00022475"/>
    </source>
</evidence>
<evidence type="ECO:0000256" key="15">
    <source>
        <dbReference type="SAM" id="MobiDB-lite"/>
    </source>
</evidence>
<dbReference type="GO" id="GO:1904151">
    <property type="term" value="P:positive regulation of microglial cell mediated cytotoxicity"/>
    <property type="evidence" value="ECO:0007669"/>
    <property type="project" value="TreeGrafter"/>
</dbReference>
<proteinExistence type="inferred from homology"/>
<feature type="compositionally biased region" description="Basic residues" evidence="15">
    <location>
        <begin position="57"/>
        <end position="66"/>
    </location>
</feature>
<comment type="similarity">
    <text evidence="2">Belongs to the TYROBP family.</text>
</comment>
<evidence type="ECO:0000256" key="8">
    <source>
        <dbReference type="ARBA" id="ARBA00022729"/>
    </source>
</evidence>
<evidence type="ECO:0000256" key="13">
    <source>
        <dbReference type="ARBA" id="ARBA00023157"/>
    </source>
</evidence>